<dbReference type="Proteomes" id="UP000298493">
    <property type="component" value="Unassembled WGS sequence"/>
</dbReference>
<accession>A0A4Z1PFN6</accession>
<protein>
    <submittedName>
        <fullName evidence="1">Uncharacterized protein</fullName>
    </submittedName>
</protein>
<gene>
    <name evidence="1" type="ORF">E6O75_ATG02506</name>
</gene>
<evidence type="ECO:0000313" key="2">
    <source>
        <dbReference type="Proteomes" id="UP000298493"/>
    </source>
</evidence>
<organism evidence="1 2">
    <name type="scientific">Venturia nashicola</name>
    <dbReference type="NCBI Taxonomy" id="86259"/>
    <lineage>
        <taxon>Eukaryota</taxon>
        <taxon>Fungi</taxon>
        <taxon>Dikarya</taxon>
        <taxon>Ascomycota</taxon>
        <taxon>Pezizomycotina</taxon>
        <taxon>Dothideomycetes</taxon>
        <taxon>Pleosporomycetidae</taxon>
        <taxon>Venturiales</taxon>
        <taxon>Venturiaceae</taxon>
        <taxon>Venturia</taxon>
    </lineage>
</organism>
<comment type="caution">
    <text evidence="1">The sequence shown here is derived from an EMBL/GenBank/DDBJ whole genome shotgun (WGS) entry which is preliminary data.</text>
</comment>
<name>A0A4Z1PFN6_9PEZI</name>
<reference evidence="1 2" key="1">
    <citation type="submission" date="2019-04" db="EMBL/GenBank/DDBJ databases">
        <title>High contiguity whole genome sequence and gene annotation resource for two Venturia nashicola isolates.</title>
        <authorList>
            <person name="Prokchorchik M."/>
            <person name="Won K."/>
            <person name="Lee Y."/>
            <person name="Choi E.D."/>
            <person name="Segonzac C."/>
            <person name="Sohn K.H."/>
        </authorList>
    </citation>
    <scope>NUCLEOTIDE SEQUENCE [LARGE SCALE GENOMIC DNA]</scope>
    <source>
        <strain evidence="1 2">PRI2</strain>
    </source>
</reference>
<evidence type="ECO:0000313" key="1">
    <source>
        <dbReference type="EMBL" id="TID24141.1"/>
    </source>
</evidence>
<sequence length="349" mass="40563">MTSDIANENSSGNIAAAVMQVTAVPSKPSSFFRLPVELRIMIFHNYILDHPSALYNPRKTIYEGPELLKSDKHEIERAQTYIYNSLPQESLHKIVGPAFFRIPSNELGKAFAQFPSLNEHIFHVNSVNLSSLEKWKPPLPITDYTRICLAINLYSYGTVGTWIRKFETTFPKQFIALKHIHIYFEAMTTGAEWWVRIPTKSTKSALQEALMEMPSVETVTISWGTRVDRAPNEQFAYYRETDHDGNPPFLHYFCKSTKDAFGQWITHDDPSRNHLLPGQAYDLKQRQRDRLEYEEYMWAVYVNCCPNYKHLKGLTFQEKMVEVMKEGEKERATLGFREWMTWSGRFGVL</sequence>
<dbReference type="EMBL" id="SNSC02000005">
    <property type="protein sequence ID" value="TID24141.1"/>
    <property type="molecule type" value="Genomic_DNA"/>
</dbReference>
<proteinExistence type="predicted"/>
<keyword evidence="2" id="KW-1185">Reference proteome</keyword>
<dbReference type="AlphaFoldDB" id="A0A4Z1PFN6"/>